<reference evidence="2 3" key="1">
    <citation type="submission" date="2020-01" db="EMBL/GenBank/DDBJ databases">
        <title>Genome sequence of Desulfovibrio aerotolerans DSM 16695(T).</title>
        <authorList>
            <person name="Karnachuk O."/>
            <person name="Avakyan M."/>
            <person name="Mardanov A."/>
            <person name="Kadnikov V."/>
            <person name="Ravin N."/>
        </authorList>
    </citation>
    <scope>NUCLEOTIDE SEQUENCE [LARGE SCALE GENOMIC DNA]</scope>
    <source>
        <strain evidence="2 3">DSM 16695</strain>
    </source>
</reference>
<feature type="domain" description="4Fe-4S ferredoxin-type" evidence="1">
    <location>
        <begin position="35"/>
        <end position="63"/>
    </location>
</feature>
<dbReference type="AlphaFoldDB" id="A0A7C9IKC3"/>
<dbReference type="InterPro" id="IPR052911">
    <property type="entry name" value="Corrinoid_activation_enz"/>
</dbReference>
<evidence type="ECO:0000313" key="3">
    <source>
        <dbReference type="Proteomes" id="UP000482487"/>
    </source>
</evidence>
<name>A0A7C9IKC3_9BACT</name>
<dbReference type="EMBL" id="WVUD01000008">
    <property type="protein sequence ID" value="MYL82845.1"/>
    <property type="molecule type" value="Genomic_DNA"/>
</dbReference>
<dbReference type="PROSITE" id="PS51379">
    <property type="entry name" value="4FE4S_FER_2"/>
    <property type="match status" value="2"/>
</dbReference>
<sequence length="253" mass="26275">MKRKIIEIDEALCNGCGQCVTGCAEGALEIIDGVAKIVADHFCDGLGACIGHCPTGALQIIERDAPEFDEEAVEERLAEIKKAASPCGCMSSRPMTMTPCQTANAPTAQATQSAGSGSALASWPIKLRLVPPNAPFLQGAKLLLAADCVPPAFPAFHSALLPGRIALLGCPKFDDVPSYVEKLTAIIQQNDIVDITVLQMEVPCCAGMSRLAAQAIAASGKRVPATQVVVTRRGEIAGMVPLPTGNAPLTTLG</sequence>
<dbReference type="OrthoDB" id="9795268at2"/>
<evidence type="ECO:0000259" key="1">
    <source>
        <dbReference type="PROSITE" id="PS51379"/>
    </source>
</evidence>
<dbReference type="Proteomes" id="UP000482487">
    <property type="component" value="Unassembled WGS sequence"/>
</dbReference>
<dbReference type="RefSeq" id="WP_160959756.1">
    <property type="nucleotide sequence ID" value="NZ_WVUD01000008.1"/>
</dbReference>
<feature type="domain" description="4Fe-4S ferredoxin-type" evidence="1">
    <location>
        <begin position="4"/>
        <end position="33"/>
    </location>
</feature>
<evidence type="ECO:0000313" key="2">
    <source>
        <dbReference type="EMBL" id="MYL82845.1"/>
    </source>
</evidence>
<dbReference type="PANTHER" id="PTHR42895">
    <property type="entry name" value="IRON-SULFUR CLUSTER-BINDING PROTEIN-RELATED"/>
    <property type="match status" value="1"/>
</dbReference>
<dbReference type="InterPro" id="IPR017896">
    <property type="entry name" value="4Fe4S_Fe-S-bd"/>
</dbReference>
<dbReference type="PANTHER" id="PTHR42895:SF1">
    <property type="entry name" value="IRON-SULFUR CLUSTER PROTEIN"/>
    <property type="match status" value="1"/>
</dbReference>
<gene>
    <name evidence="2" type="ORF">GTA51_06805</name>
</gene>
<proteinExistence type="predicted"/>
<accession>A0A7C9IKC3</accession>
<protein>
    <submittedName>
        <fullName evidence="2">4Fe-4S ferredoxin</fullName>
    </submittedName>
</protein>
<comment type="caution">
    <text evidence="2">The sequence shown here is derived from an EMBL/GenBank/DDBJ whole genome shotgun (WGS) entry which is preliminary data.</text>
</comment>
<dbReference type="SUPFAM" id="SSF54862">
    <property type="entry name" value="4Fe-4S ferredoxins"/>
    <property type="match status" value="1"/>
</dbReference>
<dbReference type="Gene3D" id="3.30.70.20">
    <property type="match status" value="1"/>
</dbReference>
<organism evidence="2 3">
    <name type="scientific">Solidesulfovibrio aerotolerans</name>
    <dbReference type="NCBI Taxonomy" id="295255"/>
    <lineage>
        <taxon>Bacteria</taxon>
        <taxon>Pseudomonadati</taxon>
        <taxon>Thermodesulfobacteriota</taxon>
        <taxon>Desulfovibrionia</taxon>
        <taxon>Desulfovibrionales</taxon>
        <taxon>Desulfovibrionaceae</taxon>
        <taxon>Solidesulfovibrio</taxon>
    </lineage>
</organism>
<keyword evidence="3" id="KW-1185">Reference proteome</keyword>
<dbReference type="Pfam" id="PF12837">
    <property type="entry name" value="Fer4_6"/>
    <property type="match status" value="1"/>
</dbReference>